<keyword evidence="3 11" id="KW-0813">Transport</keyword>
<evidence type="ECO:0000256" key="2">
    <source>
        <dbReference type="ARBA" id="ARBA00008674"/>
    </source>
</evidence>
<evidence type="ECO:0000256" key="8">
    <source>
        <dbReference type="ARBA" id="ARBA00022989"/>
    </source>
</evidence>
<evidence type="ECO:0000256" key="3">
    <source>
        <dbReference type="ARBA" id="ARBA00022448"/>
    </source>
</evidence>
<evidence type="ECO:0000256" key="7">
    <source>
        <dbReference type="ARBA" id="ARBA00022982"/>
    </source>
</evidence>
<accession>A0A8X6YQF2</accession>
<comment type="function">
    <text evidence="11">Accessory subunit of the mitochondrial membrane respiratory chain NADH dehydrogenase (Complex I), that is believed not to be involved in catalysis. Complex I functions in the transfer of electrons from NADH to the respiratory chain. The immediate electron acceptor for the enzyme is believed to be ubiquinone.</text>
</comment>
<evidence type="ECO:0000313" key="14">
    <source>
        <dbReference type="Proteomes" id="UP000886998"/>
    </source>
</evidence>
<dbReference type="AlphaFoldDB" id="A0A8X6YQF2"/>
<evidence type="ECO:0000256" key="10">
    <source>
        <dbReference type="ARBA" id="ARBA00023136"/>
    </source>
</evidence>
<keyword evidence="8 12" id="KW-1133">Transmembrane helix</keyword>
<dbReference type="EMBL" id="BMAV01020400">
    <property type="protein sequence ID" value="GFY73844.1"/>
    <property type="molecule type" value="Genomic_DNA"/>
</dbReference>
<feature type="transmembrane region" description="Helical" evidence="12">
    <location>
        <begin position="37"/>
        <end position="58"/>
    </location>
</feature>
<dbReference type="GO" id="GO:0005743">
    <property type="term" value="C:mitochondrial inner membrane"/>
    <property type="evidence" value="ECO:0007669"/>
    <property type="project" value="UniProtKB-SubCell"/>
</dbReference>
<keyword evidence="4 11" id="KW-0679">Respiratory chain</keyword>
<keyword evidence="6 11" id="KW-0999">Mitochondrion inner membrane</keyword>
<keyword evidence="5 12" id="KW-0812">Transmembrane</keyword>
<comment type="caution">
    <text evidence="13">The sequence shown here is derived from an EMBL/GenBank/DDBJ whole genome shotgun (WGS) entry which is preliminary data.</text>
</comment>
<evidence type="ECO:0000256" key="4">
    <source>
        <dbReference type="ARBA" id="ARBA00022660"/>
    </source>
</evidence>
<dbReference type="GO" id="GO:0006120">
    <property type="term" value="P:mitochondrial electron transport, NADH to ubiquinone"/>
    <property type="evidence" value="ECO:0007669"/>
    <property type="project" value="InterPro"/>
</dbReference>
<dbReference type="PIRSF" id="PIRSF017834">
    <property type="entry name" value="NADH-UbQ_OxRdtase_b14.5b"/>
    <property type="match status" value="1"/>
</dbReference>
<feature type="transmembrane region" description="Helical" evidence="12">
    <location>
        <begin position="12"/>
        <end position="31"/>
    </location>
</feature>
<sequence>MPFHKESVLSKYFYPVGCAIIGAGGPAMKNYLNRRPFYAGIQKHAFGAVVGFAIGYYYEQYTQNRFARRDAVIRHYIELHPEDFVEERKKYKEIFEDWYPIRGGW</sequence>
<evidence type="ECO:0000256" key="6">
    <source>
        <dbReference type="ARBA" id="ARBA00022792"/>
    </source>
</evidence>
<reference evidence="13" key="1">
    <citation type="submission" date="2020-08" db="EMBL/GenBank/DDBJ databases">
        <title>Multicomponent nature underlies the extraordinary mechanical properties of spider dragline silk.</title>
        <authorList>
            <person name="Kono N."/>
            <person name="Nakamura H."/>
            <person name="Mori M."/>
            <person name="Yoshida Y."/>
            <person name="Ohtoshi R."/>
            <person name="Malay A.D."/>
            <person name="Moran D.A.P."/>
            <person name="Tomita M."/>
            <person name="Numata K."/>
            <person name="Arakawa K."/>
        </authorList>
    </citation>
    <scope>NUCLEOTIDE SEQUENCE</scope>
</reference>
<evidence type="ECO:0000256" key="11">
    <source>
        <dbReference type="PIRNR" id="PIRNR017834"/>
    </source>
</evidence>
<keyword evidence="14" id="KW-1185">Reference proteome</keyword>
<evidence type="ECO:0000256" key="1">
    <source>
        <dbReference type="ARBA" id="ARBA00004298"/>
    </source>
</evidence>
<name>A0A8X6YQF2_9ARAC</name>
<keyword evidence="7 11" id="KW-0249">Electron transport</keyword>
<dbReference type="Proteomes" id="UP000886998">
    <property type="component" value="Unassembled WGS sequence"/>
</dbReference>
<comment type="subcellular location">
    <subcellularLocation>
        <location evidence="1">Mitochondrion inner membrane</location>
        <topology evidence="1">Single-pass membrane protein</topology>
        <orientation evidence="1">Matrix side</orientation>
    </subcellularLocation>
</comment>
<protein>
    <recommendedName>
        <fullName evidence="11">NADH dehydrogenase [ubiquinone] 1 subunit C2</fullName>
    </recommendedName>
</protein>
<evidence type="ECO:0000256" key="12">
    <source>
        <dbReference type="SAM" id="Phobius"/>
    </source>
</evidence>
<evidence type="ECO:0000256" key="5">
    <source>
        <dbReference type="ARBA" id="ARBA00022692"/>
    </source>
</evidence>
<organism evidence="13 14">
    <name type="scientific">Trichonephila inaurata madagascariensis</name>
    <dbReference type="NCBI Taxonomy" id="2747483"/>
    <lineage>
        <taxon>Eukaryota</taxon>
        <taxon>Metazoa</taxon>
        <taxon>Ecdysozoa</taxon>
        <taxon>Arthropoda</taxon>
        <taxon>Chelicerata</taxon>
        <taxon>Arachnida</taxon>
        <taxon>Araneae</taxon>
        <taxon>Araneomorphae</taxon>
        <taxon>Entelegynae</taxon>
        <taxon>Araneoidea</taxon>
        <taxon>Nephilidae</taxon>
        <taxon>Trichonephila</taxon>
        <taxon>Trichonephila inaurata</taxon>
    </lineage>
</organism>
<dbReference type="PANTHER" id="PTHR13099:SF0">
    <property type="entry name" value="NADH DEHYDROGENASE [UBIQUINONE] 1 SUBUNIT C2-RELATED"/>
    <property type="match status" value="1"/>
</dbReference>
<evidence type="ECO:0000313" key="13">
    <source>
        <dbReference type="EMBL" id="GFY73844.1"/>
    </source>
</evidence>
<dbReference type="Pfam" id="PF06374">
    <property type="entry name" value="NDUF_C2"/>
    <property type="match status" value="1"/>
</dbReference>
<dbReference type="PANTHER" id="PTHR13099">
    <property type="entry name" value="NADH-UBIQUINONE OXIDOREDUCTASE SUBUNIT B14.5B"/>
    <property type="match status" value="1"/>
</dbReference>
<keyword evidence="9 11" id="KW-0496">Mitochondrion</keyword>
<dbReference type="InterPro" id="IPR009423">
    <property type="entry name" value="NDUC2"/>
</dbReference>
<dbReference type="OrthoDB" id="6329847at2759"/>
<comment type="similarity">
    <text evidence="2 11">Belongs to the complex I NDUFC2 subunit family.</text>
</comment>
<gene>
    <name evidence="13" type="primary">AVEN_218651_1</name>
    <name evidence="13" type="ORF">TNIN_276971</name>
</gene>
<evidence type="ECO:0000256" key="9">
    <source>
        <dbReference type="ARBA" id="ARBA00023128"/>
    </source>
</evidence>
<keyword evidence="10 11" id="KW-0472">Membrane</keyword>
<proteinExistence type="inferred from homology"/>